<proteinExistence type="predicted"/>
<organism evidence="2 3">
    <name type="scientific">Caballeronia udeis</name>
    <dbReference type="NCBI Taxonomy" id="1232866"/>
    <lineage>
        <taxon>Bacteria</taxon>
        <taxon>Pseudomonadati</taxon>
        <taxon>Pseudomonadota</taxon>
        <taxon>Betaproteobacteria</taxon>
        <taxon>Burkholderiales</taxon>
        <taxon>Burkholderiaceae</taxon>
        <taxon>Caballeronia</taxon>
    </lineage>
</organism>
<dbReference type="Proteomes" id="UP000054683">
    <property type="component" value="Unassembled WGS sequence"/>
</dbReference>
<gene>
    <name evidence="2" type="ORF">AWB69_05327</name>
</gene>
<name>A0A158I6Z7_9BURK</name>
<feature type="signal peptide" evidence="1">
    <location>
        <begin position="1"/>
        <end position="39"/>
    </location>
</feature>
<evidence type="ECO:0000313" key="3">
    <source>
        <dbReference type="Proteomes" id="UP000054683"/>
    </source>
</evidence>
<dbReference type="InterPro" id="IPR010727">
    <property type="entry name" value="DUF1302"/>
</dbReference>
<accession>A0A158I6Z7</accession>
<feature type="chain" id="PRO_5008501898" description="DUF1302 domain-containing protein" evidence="1">
    <location>
        <begin position="40"/>
        <end position="568"/>
    </location>
</feature>
<dbReference type="EMBL" id="FCOK02000041">
    <property type="protein sequence ID" value="SAL51790.1"/>
    <property type="molecule type" value="Genomic_DNA"/>
</dbReference>
<sequence>MKRQRRQAALKRLSRPNGSYRLSGISAAALLAVSGQAGAYQFTTDNPDLSVRWDNTIQYSNAFRLDSPSSLLTSNPNLDDGDRNFHRGLISNRLDVLSEFDISYKDFGARISAEAWYDTVYNHSNANNSPRTANAVSVPYNQFTSATRVIDGRDIQLLDAFVYKKGEVADMPVTVRLGQYSLLYGETLFFGNNGIAGAQSPIDVNRLLSVPDSQFKEVVLPQPQISAQIQVKSNLSVGAYYQFSWQADRLPPVGGYFSNVDLLQQGAERILAGPPLVPGGGPAAFFHTADEYGRNSGQGGFQLRWRPEKWETEFGFYAAQFNAKDPIVYVHPGVGVNPVSGQIGTYQLVYPNDIKTLGASFTTSIGDTNFAGEFSFRHNMPLVPEGGAVTVPYGELADNGDNARYPVGNTMHINVSSITTLPRTPLWQGGLLLAEVAYNRRLNITANPQALDPNTTRGAAAMRVVLSPAYYQVLPGLDINIPIGIGFNPIGRSSVISSFNGGSYRGGDMSIGISGVYLQSWNFSLNLTHYFGAADPVTGPATAAVQAYTFGQSYKDRDFVSLSISRTF</sequence>
<dbReference type="OrthoDB" id="8522166at2"/>
<dbReference type="AlphaFoldDB" id="A0A158I6Z7"/>
<evidence type="ECO:0008006" key="4">
    <source>
        <dbReference type="Google" id="ProtNLM"/>
    </source>
</evidence>
<evidence type="ECO:0000256" key="1">
    <source>
        <dbReference type="SAM" id="SignalP"/>
    </source>
</evidence>
<protein>
    <recommendedName>
        <fullName evidence="4">DUF1302 domain-containing protein</fullName>
    </recommendedName>
</protein>
<evidence type="ECO:0000313" key="2">
    <source>
        <dbReference type="EMBL" id="SAL51790.1"/>
    </source>
</evidence>
<keyword evidence="1" id="KW-0732">Signal</keyword>
<reference evidence="2 3" key="1">
    <citation type="submission" date="2016-01" db="EMBL/GenBank/DDBJ databases">
        <authorList>
            <person name="Oliw E.H."/>
        </authorList>
    </citation>
    <scope>NUCLEOTIDE SEQUENCE [LARGE SCALE GENOMIC DNA]</scope>
    <source>
        <strain evidence="2">LMG 27134</strain>
    </source>
</reference>
<dbReference type="RefSeq" id="WP_062089688.1">
    <property type="nucleotide sequence ID" value="NZ_FCOK02000041.1"/>
</dbReference>
<dbReference type="Pfam" id="PF06980">
    <property type="entry name" value="DUF1302"/>
    <property type="match status" value="1"/>
</dbReference>